<dbReference type="EMBL" id="MU004300">
    <property type="protein sequence ID" value="KAF2660373.1"/>
    <property type="molecule type" value="Genomic_DNA"/>
</dbReference>
<feature type="region of interest" description="Disordered" evidence="1">
    <location>
        <begin position="128"/>
        <end position="152"/>
    </location>
</feature>
<dbReference type="OrthoDB" id="3799285at2759"/>
<proteinExistence type="predicted"/>
<keyword evidence="3" id="KW-1185">Reference proteome</keyword>
<dbReference type="AlphaFoldDB" id="A0A6A6TN41"/>
<name>A0A6A6TN41_9PLEO</name>
<dbReference type="Proteomes" id="UP000799324">
    <property type="component" value="Unassembled WGS sequence"/>
</dbReference>
<organism evidence="2 3">
    <name type="scientific">Lophiostoma macrostomum CBS 122681</name>
    <dbReference type="NCBI Taxonomy" id="1314788"/>
    <lineage>
        <taxon>Eukaryota</taxon>
        <taxon>Fungi</taxon>
        <taxon>Dikarya</taxon>
        <taxon>Ascomycota</taxon>
        <taxon>Pezizomycotina</taxon>
        <taxon>Dothideomycetes</taxon>
        <taxon>Pleosporomycetidae</taxon>
        <taxon>Pleosporales</taxon>
        <taxon>Lophiostomataceae</taxon>
        <taxon>Lophiostoma</taxon>
    </lineage>
</organism>
<evidence type="ECO:0000313" key="3">
    <source>
        <dbReference type="Proteomes" id="UP000799324"/>
    </source>
</evidence>
<evidence type="ECO:0000313" key="2">
    <source>
        <dbReference type="EMBL" id="KAF2660373.1"/>
    </source>
</evidence>
<evidence type="ECO:0000256" key="1">
    <source>
        <dbReference type="SAM" id="MobiDB-lite"/>
    </source>
</evidence>
<gene>
    <name evidence="2" type="ORF">K491DRAFT_688420</name>
</gene>
<protein>
    <submittedName>
        <fullName evidence="2">Uncharacterized protein</fullName>
    </submittedName>
</protein>
<sequence length="152" mass="16378">MTLTIVSLPNTTTALIASFDLGILEGTMLIAADETTLDHVRQEMEGGSKAKAKKSPASGPALKNRTVYIAWRGRDTGDSNEVHPGSYGSQTGTLTFKNAKCTTFKGTGSFPMLGSACDITGTKLSDEADEVPEPWANFDEAAYEEANRNRWR</sequence>
<accession>A0A6A6TN41</accession>
<reference evidence="2" key="1">
    <citation type="journal article" date="2020" name="Stud. Mycol.">
        <title>101 Dothideomycetes genomes: a test case for predicting lifestyles and emergence of pathogens.</title>
        <authorList>
            <person name="Haridas S."/>
            <person name="Albert R."/>
            <person name="Binder M."/>
            <person name="Bloem J."/>
            <person name="Labutti K."/>
            <person name="Salamov A."/>
            <person name="Andreopoulos B."/>
            <person name="Baker S."/>
            <person name="Barry K."/>
            <person name="Bills G."/>
            <person name="Bluhm B."/>
            <person name="Cannon C."/>
            <person name="Castanera R."/>
            <person name="Culley D."/>
            <person name="Daum C."/>
            <person name="Ezra D."/>
            <person name="Gonzalez J."/>
            <person name="Henrissat B."/>
            <person name="Kuo A."/>
            <person name="Liang C."/>
            <person name="Lipzen A."/>
            <person name="Lutzoni F."/>
            <person name="Magnuson J."/>
            <person name="Mondo S."/>
            <person name="Nolan M."/>
            <person name="Ohm R."/>
            <person name="Pangilinan J."/>
            <person name="Park H.-J."/>
            <person name="Ramirez L."/>
            <person name="Alfaro M."/>
            <person name="Sun H."/>
            <person name="Tritt A."/>
            <person name="Yoshinaga Y."/>
            <person name="Zwiers L.-H."/>
            <person name="Turgeon B."/>
            <person name="Goodwin S."/>
            <person name="Spatafora J."/>
            <person name="Crous P."/>
            <person name="Grigoriev I."/>
        </authorList>
    </citation>
    <scope>NUCLEOTIDE SEQUENCE</scope>
    <source>
        <strain evidence="2">CBS 122681</strain>
    </source>
</reference>